<dbReference type="GO" id="GO:0046872">
    <property type="term" value="F:metal ion binding"/>
    <property type="evidence" value="ECO:0007669"/>
    <property type="project" value="UniProtKB-KW"/>
</dbReference>
<dbReference type="Pfam" id="PF03480">
    <property type="entry name" value="DctP"/>
    <property type="match status" value="1"/>
</dbReference>
<sequence length="351" mass="39433">MKKFLAVLAAFGLALSANAADKTYKLKLASTWESTTPVLGDAAKEFKRVVETLSDGRLEVRIDYPSKHKAPFGILDFVKGGQYDIGYTASYYYKGKDANTMFFTAVPFGMTAGELRAWYEFGGGKQLEEKVYDKYNIKVFNAGDTGTQMGGWFKKEIKSVEDLKGLKIRIPGFGGEVMARVGATINTIPTGELYMALEMGTIDSVEWVSPAFDMGLGFHKIAKYYYTGWQEPSGQTQFFVNKKTYEKLPADLQAVIEAAANQVASMLNTRSFFDNAEYWAKMKAEYPDIEVRSFPQDVMDALRKASDEILDEEAAKDPLFKEILDSQRAFLAKAREWTKISEFSYIQKTTK</sequence>
<dbReference type="GO" id="GO:0055085">
    <property type="term" value="P:transmembrane transport"/>
    <property type="evidence" value="ECO:0007669"/>
    <property type="project" value="InterPro"/>
</dbReference>
<feature type="binding site" evidence="3">
    <location>
        <position position="231"/>
    </location>
    <ligand>
        <name>substrate</name>
    </ligand>
</feature>
<evidence type="ECO:0000256" key="2">
    <source>
        <dbReference type="PIRSR" id="PIRSR039026-1"/>
    </source>
</evidence>
<dbReference type="Gene3D" id="3.40.190.10">
    <property type="entry name" value="Periplasmic binding protein-like II"/>
    <property type="match status" value="1"/>
</dbReference>
<reference evidence="5 6" key="1">
    <citation type="submission" date="2020-08" db="EMBL/GenBank/DDBJ databases">
        <title>Complete genome and description of Campylobacter massiliensis Marseille-Q3452 sp. nov.</title>
        <authorList>
            <person name="Antezack A."/>
        </authorList>
    </citation>
    <scope>NUCLEOTIDE SEQUENCE [LARGE SCALE GENOMIC DNA]</scope>
    <source>
        <strain evidence="5 6">Marseille-Q3452</strain>
    </source>
</reference>
<protein>
    <submittedName>
        <fullName evidence="5">TRAP transporter substrate-binding protein DctP</fullName>
    </submittedName>
</protein>
<dbReference type="InterPro" id="IPR026289">
    <property type="entry name" value="SBP_TakP-like"/>
</dbReference>
<dbReference type="SUPFAM" id="SSF53850">
    <property type="entry name" value="Periplasmic binding protein-like II"/>
    <property type="match status" value="1"/>
</dbReference>
<gene>
    <name evidence="5" type="primary">dctP</name>
    <name evidence="5" type="ORF">H7R39_00905</name>
</gene>
<feature type="chain" id="PRO_5032898912" evidence="4">
    <location>
        <begin position="20"/>
        <end position="351"/>
    </location>
</feature>
<dbReference type="InterPro" id="IPR038404">
    <property type="entry name" value="TRAP_DctP_sf"/>
</dbReference>
<keyword evidence="1 4" id="KW-0732">Signal</keyword>
<evidence type="ECO:0000256" key="3">
    <source>
        <dbReference type="PIRSR" id="PIRSR039026-2"/>
    </source>
</evidence>
<comment type="caution">
    <text evidence="5">The sequence shown here is derived from an EMBL/GenBank/DDBJ whole genome shotgun (WGS) entry which is preliminary data.</text>
</comment>
<dbReference type="PANTHER" id="PTHR33376:SF5">
    <property type="entry name" value="EXTRACYTOPLASMIC SOLUTE RECEPTOR PROTEIN"/>
    <property type="match status" value="1"/>
</dbReference>
<feature type="binding site" evidence="2">
    <location>
        <position position="148"/>
    </location>
    <ligand>
        <name>substrate</name>
    </ligand>
</feature>
<dbReference type="Proteomes" id="UP000552683">
    <property type="component" value="Unassembled WGS sequence"/>
</dbReference>
<organism evidence="5 6">
    <name type="scientific">Campylobacter massiliensis</name>
    <dbReference type="NCBI Taxonomy" id="2762557"/>
    <lineage>
        <taxon>Bacteria</taxon>
        <taxon>Pseudomonadati</taxon>
        <taxon>Campylobacterota</taxon>
        <taxon>Epsilonproteobacteria</taxon>
        <taxon>Campylobacterales</taxon>
        <taxon>Campylobacteraceae</taxon>
        <taxon>Campylobacter</taxon>
    </lineage>
</organism>
<keyword evidence="3" id="KW-0479">Metal-binding</keyword>
<dbReference type="PANTHER" id="PTHR33376">
    <property type="match status" value="1"/>
</dbReference>
<accession>A0A842J2Q9</accession>
<dbReference type="PIRSF" id="PIRSF039026">
    <property type="entry name" value="SiaP"/>
    <property type="match status" value="1"/>
</dbReference>
<feature type="binding site" evidence="3">
    <location>
        <position position="207"/>
    </location>
    <ligand>
        <name>Na(+)</name>
        <dbReference type="ChEBI" id="CHEBI:29101"/>
    </ligand>
</feature>
<feature type="binding site" evidence="3">
    <location>
        <position position="206"/>
    </location>
    <ligand>
        <name>substrate</name>
    </ligand>
</feature>
<dbReference type="GO" id="GO:0031317">
    <property type="term" value="C:tripartite ATP-independent periplasmic transporter complex"/>
    <property type="evidence" value="ECO:0007669"/>
    <property type="project" value="InterPro"/>
</dbReference>
<dbReference type="NCBIfam" id="NF037995">
    <property type="entry name" value="TRAP_S1"/>
    <property type="match status" value="1"/>
</dbReference>
<name>A0A842J2Q9_9BACT</name>
<dbReference type="InterPro" id="IPR018389">
    <property type="entry name" value="DctP_fam"/>
</dbReference>
<evidence type="ECO:0000256" key="1">
    <source>
        <dbReference type="ARBA" id="ARBA00022729"/>
    </source>
</evidence>
<feature type="signal peptide" evidence="4">
    <location>
        <begin position="1"/>
        <end position="19"/>
    </location>
</feature>
<evidence type="ECO:0000313" key="5">
    <source>
        <dbReference type="EMBL" id="MBC2881851.1"/>
    </source>
</evidence>
<dbReference type="EMBL" id="JACLZK010000001">
    <property type="protein sequence ID" value="MBC2881851.1"/>
    <property type="molecule type" value="Genomic_DNA"/>
</dbReference>
<evidence type="ECO:0000256" key="4">
    <source>
        <dbReference type="SAM" id="SignalP"/>
    </source>
</evidence>
<dbReference type="Gene3D" id="3.40.190.170">
    <property type="entry name" value="Bacterial extracellular solute-binding protein, family 7"/>
    <property type="match status" value="1"/>
</dbReference>
<evidence type="ECO:0000313" key="6">
    <source>
        <dbReference type="Proteomes" id="UP000552683"/>
    </source>
</evidence>
<keyword evidence="6" id="KW-1185">Reference proteome</keyword>
<dbReference type="RefSeq" id="WP_185897563.1">
    <property type="nucleotide sequence ID" value="NZ_JACLZK010000001.1"/>
</dbReference>
<feature type="binding site" evidence="2">
    <location>
        <position position="169"/>
    </location>
    <ligand>
        <name>substrate</name>
    </ligand>
</feature>
<dbReference type="AlphaFoldDB" id="A0A842J2Q9"/>
<proteinExistence type="predicted"/>